<sequence>MPLTGSCDADAACWDGVEPFDVIFDTSGTLDVGRGLSMLKPKGVFIDINPTPRRMIRGMLSRRYKLVFAAMATKHLPYIAELAAQGSLKSAIGLEAHFSDAVATIAAVEKGRRVPGRVVLTF</sequence>
<accession>A0ABX7ZK90</accession>
<organism evidence="1 2">
    <name type="scientific">Ralstonia syzygii</name>
    <dbReference type="NCBI Taxonomy" id="28097"/>
    <lineage>
        <taxon>Bacteria</taxon>
        <taxon>Pseudomonadati</taxon>
        <taxon>Pseudomonadota</taxon>
        <taxon>Betaproteobacteria</taxon>
        <taxon>Burkholderiales</taxon>
        <taxon>Burkholderiaceae</taxon>
        <taxon>Ralstonia</taxon>
        <taxon>Ralstonia solanacearum species complex</taxon>
    </lineage>
</organism>
<keyword evidence="1" id="KW-0614">Plasmid</keyword>
<dbReference type="Gene3D" id="3.90.180.10">
    <property type="entry name" value="Medium-chain alcohol dehydrogenases, catalytic domain"/>
    <property type="match status" value="1"/>
</dbReference>
<dbReference type="EMBL" id="CP046730">
    <property type="protein sequence ID" value="QUP55718.1"/>
    <property type="molecule type" value="Genomic_DNA"/>
</dbReference>
<dbReference type="SUPFAM" id="SSF51735">
    <property type="entry name" value="NAD(P)-binding Rossmann-fold domains"/>
    <property type="match status" value="1"/>
</dbReference>
<dbReference type="Pfam" id="PF13602">
    <property type="entry name" value="ADH_zinc_N_2"/>
    <property type="match status" value="1"/>
</dbReference>
<dbReference type="Proteomes" id="UP000677898">
    <property type="component" value="Plasmid pLLRS-1"/>
</dbReference>
<geneLocation type="plasmid" evidence="1 2">
    <name>pLLRS-1</name>
</geneLocation>
<evidence type="ECO:0000313" key="1">
    <source>
        <dbReference type="EMBL" id="QUP55718.1"/>
    </source>
</evidence>
<proteinExistence type="predicted"/>
<keyword evidence="2" id="KW-1185">Reference proteome</keyword>
<evidence type="ECO:0000313" key="2">
    <source>
        <dbReference type="Proteomes" id="UP000677898"/>
    </source>
</evidence>
<name>A0ABX7ZK90_9RALS</name>
<dbReference type="Gene3D" id="3.40.50.720">
    <property type="entry name" value="NAD(P)-binding Rossmann-like Domain"/>
    <property type="match status" value="1"/>
</dbReference>
<protein>
    <submittedName>
        <fullName evidence="1">Zinc-binding dehydrogenase</fullName>
    </submittedName>
</protein>
<reference evidence="1 2" key="1">
    <citation type="journal article" date="2021" name="Phytopathology">
        <title>Complete genome sequence of Ralstonia syzygii subsp. indonesiensis strain LLRS-1, isolated from wilted tobacco in China.</title>
        <authorList>
            <person name="Lu C.H."/>
            <person name="Li J.Y."/>
            <person name="Mi M.G."/>
            <person name="Lin Z.L."/>
            <person name="Jiang N."/>
            <person name="Gai X."/>
            <person name="Ma J.H."/>
            <person name="Lei L.P."/>
            <person name="Xia Z.Y."/>
        </authorList>
    </citation>
    <scope>NUCLEOTIDE SEQUENCE [LARGE SCALE GENOMIC DNA]</scope>
    <source>
        <strain evidence="1 2">LLRS-1</strain>
    </source>
</reference>
<gene>
    <name evidence="1" type="ORF">GO998_18360</name>
</gene>
<dbReference type="InterPro" id="IPR036291">
    <property type="entry name" value="NAD(P)-bd_dom_sf"/>
</dbReference>